<name>A0A1T3FLN3_ELIME</name>
<dbReference type="RefSeq" id="WP_070904687.1">
    <property type="nucleotide sequence ID" value="NZ_CP016378.1"/>
</dbReference>
<dbReference type="AlphaFoldDB" id="A0A1T3FLN3"/>
<evidence type="ECO:0000313" key="1">
    <source>
        <dbReference type="EMBL" id="OOH96771.1"/>
    </source>
</evidence>
<dbReference type="OrthoDB" id="4291430at2"/>
<dbReference type="EMBL" id="MPOG01000007">
    <property type="protein sequence ID" value="OOH96771.1"/>
    <property type="molecule type" value="Genomic_DNA"/>
</dbReference>
<accession>A0A1T3FLN3</accession>
<proteinExistence type="predicted"/>
<gene>
    <name evidence="1" type="ORF">BMF97_05755</name>
</gene>
<dbReference type="STRING" id="238.BBD35_16355"/>
<organism evidence="1 2">
    <name type="scientific">Elizabethkingia meningoseptica</name>
    <name type="common">Chryseobacterium meningosepticum</name>
    <dbReference type="NCBI Taxonomy" id="238"/>
    <lineage>
        <taxon>Bacteria</taxon>
        <taxon>Pseudomonadati</taxon>
        <taxon>Bacteroidota</taxon>
        <taxon>Flavobacteriia</taxon>
        <taxon>Flavobacteriales</taxon>
        <taxon>Weeksellaceae</taxon>
        <taxon>Elizabethkingia</taxon>
    </lineage>
</organism>
<evidence type="ECO:0008006" key="3">
    <source>
        <dbReference type="Google" id="ProtNLM"/>
    </source>
</evidence>
<dbReference type="eggNOG" id="ENOG502Z8EB">
    <property type="taxonomic scope" value="Bacteria"/>
</dbReference>
<comment type="caution">
    <text evidence="1">The sequence shown here is derived from an EMBL/GenBank/DDBJ whole genome shotgun (WGS) entry which is preliminary data.</text>
</comment>
<protein>
    <recommendedName>
        <fullName evidence="3">Glycosyltransferase</fullName>
    </recommendedName>
</protein>
<evidence type="ECO:0000313" key="2">
    <source>
        <dbReference type="Proteomes" id="UP000188947"/>
    </source>
</evidence>
<dbReference type="Proteomes" id="UP000188947">
    <property type="component" value="Unassembled WGS sequence"/>
</dbReference>
<reference evidence="1 2" key="1">
    <citation type="submission" date="2016-11" db="EMBL/GenBank/DDBJ databases">
        <title>Genome sequence and comparative genomic analysis of clinical strain Elizabethkingia meningoseptica 61421 PRCM.</title>
        <authorList>
            <person name="Wang M."/>
            <person name="Hu S."/>
            <person name="Cao L."/>
            <person name="Jiang T."/>
            <person name="Zhou Y."/>
            <person name="Ming D."/>
        </authorList>
    </citation>
    <scope>NUCLEOTIDE SEQUENCE [LARGE SCALE GENOMIC DNA]</scope>
    <source>
        <strain evidence="1 2">61421 PRCM</strain>
    </source>
</reference>
<keyword evidence="2" id="KW-1185">Reference proteome</keyword>
<sequence>MKNIAYIELDTHAELATNFIELTRDSNFLNVDYFFSRKILSRINEEGNNIFQAEASTLLKELDGRKYDAVIIGTAHRYFNVFEEVAKNFPTFIIAHNLNFIKASKADIFRNIFKQESTYRIKLWLKEGLLRKNNLYSAARSLFVLDENIGLTQFPYQLEWLPLLYTKYTDNHQHQTDTIVIPGTVDQSRRNYKRIFNKIKYFTGNFNFCFLGKAEGKELERLDKLSEGLSDNLKLEYYKERVAFDTFEEKMKEASILWCPIQKETTFFNIQEIYGRTKMSGNLGDAIKYAKPAIFPKTYSTNYSFIFKEKRDIERQFADIKNKHYDFDSFDKNLVSRKLEELLNRL</sequence>